<evidence type="ECO:0000313" key="4">
    <source>
        <dbReference type="Proteomes" id="UP000663832"/>
    </source>
</evidence>
<protein>
    <submittedName>
        <fullName evidence="3">Uncharacterized protein</fullName>
    </submittedName>
</protein>
<feature type="compositionally biased region" description="Low complexity" evidence="2">
    <location>
        <begin position="670"/>
        <end position="679"/>
    </location>
</feature>
<feature type="compositionally biased region" description="Polar residues" evidence="2">
    <location>
        <begin position="824"/>
        <end position="835"/>
    </location>
</feature>
<feature type="region of interest" description="Disordered" evidence="2">
    <location>
        <begin position="755"/>
        <end position="777"/>
    </location>
</feature>
<evidence type="ECO:0000256" key="1">
    <source>
        <dbReference type="SAM" id="Coils"/>
    </source>
</evidence>
<accession>A0A815S6S6</accession>
<name>A0A815S6S6_9BILA</name>
<sequence>MTTPNEFLQFAKEMGLGRTKSPSSSSSSPSRLISNTNNYTTTAATTMTTGLCVLNNLCCLIEQIHQLKAENDHLRAHIELNDHISKFQQRISLKENSNDQKEKREDRSKTLSPSNSFKIKQSKSNREQKGINYDNQQDNSSSIFLNDHDQPDQNDQNLGLTTWNNWNKVRHAFKFSLRRKNDYTTSPPLLHVDRQIPTINVSIESDDDHLQDNKRLKKKKKKTVITTDNQQRTIGDDSDQDDESRQFVRAYHKRRLYEDHTATSSSTERQEASVINLRSTNNTTSMDDENLLTRKQSKIARYRRKLRSKLDTVKRQFSDQSSSTSIRLFHQSHGSTLDDIGSGLNHAILTAQLAPALTKSYQQKMREWQTMQKSHFLVNYRRQSVTTKSDLNNISRKPSMVVIINETTTKPRDSTLITDNYPSIIEESNLEHEIDLPTLGPILSPNQRSLIVHQWREIMSEEISLRHCHEYLQQKINVLKELETNLKTLKTNIFCTKNSMKQQSMINIREYDQSYLPRRCRSLQTLISMPASWILAVQSAAYSDVLDGTLNKPSEQAILFNKKFFDQLEQFKRNRQKFEQDSIKDLQLLQQLKTTQRTISNENQTHVRFVPIRSCLRKLSLIDTFEYPQHYLPDPMIPLQTTISQIQPSSSSSNTEHYSTTIITNEIDSNNKTSSMNNTKRSKRSRFDLKETFSRSKSMCAAQITSWLQRRRQQQHPSVPRRKSATETKITIPNLTPKLFGSPRLARLHQRIFRHPTLPTSSTNHTPTSEQILDDSDKRSQCDLPVRIYFPPLTAPIPRRVRIIDVNSIISSNDEQDFEPETLSDLTTRSKNRQYSSSSSSSFKMTTAKERRESFATLSNVFNNRYS</sequence>
<gene>
    <name evidence="3" type="ORF">QVE165_LOCUS42671</name>
</gene>
<keyword evidence="1" id="KW-0175">Coiled coil</keyword>
<feature type="compositionally biased region" description="Polar residues" evidence="2">
    <location>
        <begin position="758"/>
        <end position="771"/>
    </location>
</feature>
<evidence type="ECO:0000256" key="2">
    <source>
        <dbReference type="SAM" id="MobiDB-lite"/>
    </source>
</evidence>
<feature type="region of interest" description="Disordered" evidence="2">
    <location>
        <begin position="93"/>
        <end position="160"/>
    </location>
</feature>
<feature type="region of interest" description="Disordered" evidence="2">
    <location>
        <begin position="707"/>
        <end position="741"/>
    </location>
</feature>
<dbReference type="Proteomes" id="UP000663832">
    <property type="component" value="Unassembled WGS sequence"/>
</dbReference>
<dbReference type="EMBL" id="CAJNOM010000531">
    <property type="protein sequence ID" value="CAF1487855.1"/>
    <property type="molecule type" value="Genomic_DNA"/>
</dbReference>
<comment type="caution">
    <text evidence="3">The sequence shown here is derived from an EMBL/GenBank/DDBJ whole genome shotgun (WGS) entry which is preliminary data.</text>
</comment>
<feature type="coiled-coil region" evidence="1">
    <location>
        <begin position="472"/>
        <end position="499"/>
    </location>
</feature>
<feature type="region of interest" description="Disordered" evidence="2">
    <location>
        <begin position="220"/>
        <end position="243"/>
    </location>
</feature>
<feature type="compositionally biased region" description="Low complexity" evidence="2">
    <location>
        <begin position="21"/>
        <end position="35"/>
    </location>
</feature>
<feature type="region of interest" description="Disordered" evidence="2">
    <location>
        <begin position="12"/>
        <end position="35"/>
    </location>
</feature>
<feature type="compositionally biased region" description="Polar residues" evidence="2">
    <location>
        <begin position="110"/>
        <end position="119"/>
    </location>
</feature>
<feature type="region of interest" description="Disordered" evidence="2">
    <location>
        <begin position="663"/>
        <end position="689"/>
    </location>
</feature>
<feature type="compositionally biased region" description="Polar residues" evidence="2">
    <location>
        <begin position="133"/>
        <end position="144"/>
    </location>
</feature>
<feature type="region of interest" description="Disordered" evidence="2">
    <location>
        <begin position="816"/>
        <end position="850"/>
    </location>
</feature>
<dbReference type="OrthoDB" id="10039892at2759"/>
<reference evidence="3" key="1">
    <citation type="submission" date="2021-02" db="EMBL/GenBank/DDBJ databases">
        <authorList>
            <person name="Nowell W R."/>
        </authorList>
    </citation>
    <scope>NUCLEOTIDE SEQUENCE</scope>
</reference>
<feature type="compositionally biased region" description="Basic residues" evidence="2">
    <location>
        <begin position="709"/>
        <end position="723"/>
    </location>
</feature>
<keyword evidence="4" id="KW-1185">Reference proteome</keyword>
<feature type="compositionally biased region" description="Polar residues" evidence="2">
    <location>
        <begin position="224"/>
        <end position="233"/>
    </location>
</feature>
<organism evidence="3 4">
    <name type="scientific">Adineta steineri</name>
    <dbReference type="NCBI Taxonomy" id="433720"/>
    <lineage>
        <taxon>Eukaryota</taxon>
        <taxon>Metazoa</taxon>
        <taxon>Spiralia</taxon>
        <taxon>Gnathifera</taxon>
        <taxon>Rotifera</taxon>
        <taxon>Eurotatoria</taxon>
        <taxon>Bdelloidea</taxon>
        <taxon>Adinetida</taxon>
        <taxon>Adinetidae</taxon>
        <taxon>Adineta</taxon>
    </lineage>
</organism>
<feature type="compositionally biased region" description="Basic and acidic residues" evidence="2">
    <location>
        <begin position="93"/>
        <end position="109"/>
    </location>
</feature>
<proteinExistence type="predicted"/>
<evidence type="ECO:0000313" key="3">
    <source>
        <dbReference type="EMBL" id="CAF1487855.1"/>
    </source>
</evidence>
<dbReference type="AlphaFoldDB" id="A0A815S6S6"/>